<feature type="transmembrane region" description="Helical" evidence="3">
    <location>
        <begin position="245"/>
        <end position="264"/>
    </location>
</feature>
<feature type="domain" description="EamA" evidence="4">
    <location>
        <begin position="5"/>
        <end position="140"/>
    </location>
</feature>
<evidence type="ECO:0000313" key="5">
    <source>
        <dbReference type="EMBL" id="APH05310.1"/>
    </source>
</evidence>
<organism evidence="5 6">
    <name type="scientific">Bacillus weihaiensis</name>
    <dbReference type="NCBI Taxonomy" id="1547283"/>
    <lineage>
        <taxon>Bacteria</taxon>
        <taxon>Bacillati</taxon>
        <taxon>Bacillota</taxon>
        <taxon>Bacilli</taxon>
        <taxon>Bacillales</taxon>
        <taxon>Bacillaceae</taxon>
        <taxon>Bacillus</taxon>
    </lineage>
</organism>
<reference evidence="5 6" key="1">
    <citation type="journal article" date="2016" name="Sci. Rep.">
        <title>Complete genome sequence and transcriptomic analysis of a novel marine strain Bacillus weihaiensis reveals the mechanism of brown algae degradation.</title>
        <authorList>
            <person name="Zhu Y."/>
            <person name="Chen P."/>
            <person name="Bao Y."/>
            <person name="Men Y."/>
            <person name="Zeng Y."/>
            <person name="Yang J."/>
            <person name="Sun J."/>
            <person name="Sun Y."/>
        </authorList>
    </citation>
    <scope>NUCLEOTIDE SEQUENCE [LARGE SCALE GENOMIC DNA]</scope>
    <source>
        <strain evidence="5 6">Alg07</strain>
    </source>
</reference>
<dbReference type="AlphaFoldDB" id="A0A1L3MSP3"/>
<gene>
    <name evidence="5" type="ORF">A9C19_11415</name>
</gene>
<proteinExistence type="inferred from homology"/>
<protein>
    <submittedName>
        <fullName evidence="5">Transporter</fullName>
    </submittedName>
</protein>
<keyword evidence="6" id="KW-1185">Reference proteome</keyword>
<dbReference type="Proteomes" id="UP000181936">
    <property type="component" value="Chromosome"/>
</dbReference>
<dbReference type="Gene3D" id="1.10.3730.20">
    <property type="match status" value="1"/>
</dbReference>
<feature type="transmembrane region" description="Helical" evidence="3">
    <location>
        <begin position="7"/>
        <end position="28"/>
    </location>
</feature>
<feature type="transmembrane region" description="Helical" evidence="3">
    <location>
        <begin position="126"/>
        <end position="145"/>
    </location>
</feature>
<sequence length="297" mass="33065">MMRNLAYLYIIIGATFWGVIGIFVTTLYNAGFTPIQVVAIRSITACVFLLSFVLVARRELLIIKVSDSKLFIGTGIISIIFFNWCLFSAIKETSLSVASILLYTAPAFVTLFSRILFKELLTRKKVVALLITLIGCILVIGVFPISNQSVSLYGIVLGIGSGLFYSLYSIFGKLALKKYHSLTVTVYTFIFAACAIIPFSGLWESTYLFSNIKVWFAIIGLGLLSTVLAFIFYTKGLELIETSKASIIATIEPVVASLTGFFLFNEKLTLWQYWGIFLVILAVIIVQEQKRKSHETN</sequence>
<name>A0A1L3MSP3_9BACI</name>
<dbReference type="KEGG" id="bwh:A9C19_11415"/>
<feature type="transmembrane region" description="Helical" evidence="3">
    <location>
        <begin position="270"/>
        <end position="286"/>
    </location>
</feature>
<accession>A0A1L3MSP3</accession>
<feature type="transmembrane region" description="Helical" evidence="3">
    <location>
        <begin position="96"/>
        <end position="117"/>
    </location>
</feature>
<dbReference type="OrthoDB" id="6707571at2"/>
<keyword evidence="3" id="KW-0812">Transmembrane</keyword>
<evidence type="ECO:0000256" key="1">
    <source>
        <dbReference type="ARBA" id="ARBA00004127"/>
    </source>
</evidence>
<dbReference type="PANTHER" id="PTHR22911:SF79">
    <property type="entry name" value="MOBA-LIKE NTP TRANSFERASE DOMAIN-CONTAINING PROTEIN"/>
    <property type="match status" value="1"/>
</dbReference>
<keyword evidence="3" id="KW-1133">Transmembrane helix</keyword>
<feature type="domain" description="EamA" evidence="4">
    <location>
        <begin position="153"/>
        <end position="286"/>
    </location>
</feature>
<dbReference type="SUPFAM" id="SSF103481">
    <property type="entry name" value="Multidrug resistance efflux transporter EmrE"/>
    <property type="match status" value="2"/>
</dbReference>
<comment type="subcellular location">
    <subcellularLocation>
        <location evidence="1">Endomembrane system</location>
        <topology evidence="1">Multi-pass membrane protein</topology>
    </subcellularLocation>
</comment>
<evidence type="ECO:0000313" key="6">
    <source>
        <dbReference type="Proteomes" id="UP000181936"/>
    </source>
</evidence>
<keyword evidence="3" id="KW-0472">Membrane</keyword>
<feature type="transmembrane region" description="Helical" evidence="3">
    <location>
        <begin position="182"/>
        <end position="202"/>
    </location>
</feature>
<feature type="transmembrane region" description="Helical" evidence="3">
    <location>
        <begin position="68"/>
        <end position="90"/>
    </location>
</feature>
<dbReference type="EMBL" id="CP016020">
    <property type="protein sequence ID" value="APH05310.1"/>
    <property type="molecule type" value="Genomic_DNA"/>
</dbReference>
<dbReference type="Pfam" id="PF00892">
    <property type="entry name" value="EamA"/>
    <property type="match status" value="2"/>
</dbReference>
<dbReference type="GO" id="GO:0016020">
    <property type="term" value="C:membrane"/>
    <property type="evidence" value="ECO:0007669"/>
    <property type="project" value="InterPro"/>
</dbReference>
<feature type="transmembrane region" description="Helical" evidence="3">
    <location>
        <begin position="34"/>
        <end position="56"/>
    </location>
</feature>
<comment type="similarity">
    <text evidence="2">Belongs to the EamA transporter family.</text>
</comment>
<feature type="transmembrane region" description="Helical" evidence="3">
    <location>
        <begin position="151"/>
        <end position="170"/>
    </location>
</feature>
<evidence type="ECO:0000259" key="4">
    <source>
        <dbReference type="Pfam" id="PF00892"/>
    </source>
</evidence>
<evidence type="ECO:0000256" key="2">
    <source>
        <dbReference type="ARBA" id="ARBA00007362"/>
    </source>
</evidence>
<dbReference type="InterPro" id="IPR037185">
    <property type="entry name" value="EmrE-like"/>
</dbReference>
<evidence type="ECO:0000256" key="3">
    <source>
        <dbReference type="SAM" id="Phobius"/>
    </source>
</evidence>
<dbReference type="PANTHER" id="PTHR22911">
    <property type="entry name" value="ACYL-MALONYL CONDENSING ENZYME-RELATED"/>
    <property type="match status" value="1"/>
</dbReference>
<feature type="transmembrane region" description="Helical" evidence="3">
    <location>
        <begin position="214"/>
        <end position="233"/>
    </location>
</feature>
<dbReference type="InterPro" id="IPR000620">
    <property type="entry name" value="EamA_dom"/>
</dbReference>